<protein>
    <submittedName>
        <fullName evidence="2">Uncharacterized protein</fullName>
    </submittedName>
</protein>
<proteinExistence type="predicted"/>
<sequence length="1152" mass="132997">MNKNSTNECIPCPPGDPWITCRSKSHHRRIYYYNTVTGEAIWNLTDFENDKCKKTTKESVDARDHSDSYPEPKEPPRDICRKIFISESNEQNKHTDYTSTTFNECTINEPYLEHNLSHNSKVQRCDNINQMNDFMLSVPMAPTSTPNNSLSFINQPQVKIELDHNNVEEFKNNYVHTTSMPLSKRFEITKNIDSPIRFVMPGEEEKSTALEVSEIDTVTQEEIDPLPSKYQQLIVARDLRQIISLKRQSNVTNNIGQQIDCNRTKINSSTIGTLGINNFEEYQTDNINQKLFMNTVVNTTDAENMEDCIYILPDANVFQCHIYFLKFLLKFGKTFHFLVLENVIEAIRKQSRNACFQKKKWAKLALTFISRHIRSGVVSIVQNPIEQNNSGHFFVVECCLKLVEEYDKIILLSNYEHLKVHEYADRLLILTVNELKSIVNTFGNANLIRNNLFPNERCQNESMQHVPNEHIESDYDMIEEKLPKLEPTKVSIGVETCKIIEEKNTVDASVQTDLDSELLTRILNIESVKTILADSVKLKEMLNKENFNSFLKDWDVSLNSPKSVTKNKENNASQRNFKWRRKRPRSLVEQKEGIQHSVTKNLMVQIPKEIVCSVVGKQFRNKCNPSANDVTPTDGSSTSGIVSIAASPNDYWTEYENNRNVLVTSVDKESEIDINNVMFEVTSNAMNENLKSRSDEWVSRFVQIMEEALTQVLQKNPTQSPNVLAPPWTLFEATTCIKMKYRKDRDIVDAGNKLTNTLTKISDKKGTVNIHLAPKQYMEMYSYGVYLIDTLQAAFEGCEDLQTASESLSKLLYDIEHPNLSTSQNDAFIDVQDEIIVNTSTTNKESKEKTLPTNEEDSLVHQKQQVDLSPVPSPSKRKLRLKFKNKVERVNDVKSIEKAESKTSVLSTLDSKNYNDVCEKESLKSFINEEPRTPLYDPPTLDEVQTLKNITTESQMNVAMTTNSNNDSKQPKIIINFTQCAEYEEKLKIKTLELNDTDEESYLDNDNDYTSDDEYNHYESNKEWPNDNKHFKFENIFNIMFLDIRQTFIIVFAFCMTCQKAINISDPDRKLLEAKEVYSKITNICNILSRIIKRDDKLFMSQIAEVLKAEDVMEDFKFDESDLRKYKEISTKYLEQANSLRECLETIIRHMT</sequence>
<dbReference type="Proteomes" id="UP000053240">
    <property type="component" value="Unassembled WGS sequence"/>
</dbReference>
<dbReference type="InParanoid" id="A0A194RQ15"/>
<reference evidence="2 3" key="1">
    <citation type="journal article" date="2015" name="Nat. Commun.">
        <title>Outbred genome sequencing and CRISPR/Cas9 gene editing in butterflies.</title>
        <authorList>
            <person name="Li X."/>
            <person name="Fan D."/>
            <person name="Zhang W."/>
            <person name="Liu G."/>
            <person name="Zhang L."/>
            <person name="Zhao L."/>
            <person name="Fang X."/>
            <person name="Chen L."/>
            <person name="Dong Y."/>
            <person name="Chen Y."/>
            <person name="Ding Y."/>
            <person name="Zhao R."/>
            <person name="Feng M."/>
            <person name="Zhu Y."/>
            <person name="Feng Y."/>
            <person name="Jiang X."/>
            <person name="Zhu D."/>
            <person name="Xiang H."/>
            <person name="Feng X."/>
            <person name="Li S."/>
            <person name="Wang J."/>
            <person name="Zhang G."/>
            <person name="Kronforst M.R."/>
            <person name="Wang W."/>
        </authorList>
    </citation>
    <scope>NUCLEOTIDE SEQUENCE [LARGE SCALE GENOMIC DNA]</scope>
    <source>
        <strain evidence="2">Ya'a_city_454_Pm</strain>
        <tissue evidence="2">Whole body</tissue>
    </source>
</reference>
<organism evidence="2 3">
    <name type="scientific">Papilio machaon</name>
    <name type="common">Old World swallowtail butterfly</name>
    <dbReference type="NCBI Taxonomy" id="76193"/>
    <lineage>
        <taxon>Eukaryota</taxon>
        <taxon>Metazoa</taxon>
        <taxon>Ecdysozoa</taxon>
        <taxon>Arthropoda</taxon>
        <taxon>Hexapoda</taxon>
        <taxon>Insecta</taxon>
        <taxon>Pterygota</taxon>
        <taxon>Neoptera</taxon>
        <taxon>Endopterygota</taxon>
        <taxon>Lepidoptera</taxon>
        <taxon>Glossata</taxon>
        <taxon>Ditrysia</taxon>
        <taxon>Papilionoidea</taxon>
        <taxon>Papilionidae</taxon>
        <taxon>Papilioninae</taxon>
        <taxon>Papilio</taxon>
    </lineage>
</organism>
<feature type="region of interest" description="Disordered" evidence="1">
    <location>
        <begin position="54"/>
        <end position="76"/>
    </location>
</feature>
<keyword evidence="3" id="KW-1185">Reference proteome</keyword>
<accession>A0A194RQ15</accession>
<feature type="region of interest" description="Disordered" evidence="1">
    <location>
        <begin position="841"/>
        <end position="875"/>
    </location>
</feature>
<gene>
    <name evidence="2" type="ORF">RR48_11032</name>
</gene>
<evidence type="ECO:0000313" key="3">
    <source>
        <dbReference type="Proteomes" id="UP000053240"/>
    </source>
</evidence>
<name>A0A194RQ15_PAPMA</name>
<evidence type="ECO:0000313" key="2">
    <source>
        <dbReference type="EMBL" id="KPJ19405.1"/>
    </source>
</evidence>
<dbReference type="EMBL" id="KQ459896">
    <property type="protein sequence ID" value="KPJ19405.1"/>
    <property type="molecule type" value="Genomic_DNA"/>
</dbReference>
<dbReference type="AlphaFoldDB" id="A0A194RQ15"/>
<evidence type="ECO:0000256" key="1">
    <source>
        <dbReference type="SAM" id="MobiDB-lite"/>
    </source>
</evidence>